<keyword evidence="6" id="KW-0695">RNA-directed DNA polymerase</keyword>
<keyword evidence="4" id="KW-0255">Endonuclease</keyword>
<evidence type="ECO:0000256" key="2">
    <source>
        <dbReference type="ARBA" id="ARBA00022695"/>
    </source>
</evidence>
<evidence type="ECO:0000256" key="6">
    <source>
        <dbReference type="ARBA" id="ARBA00022918"/>
    </source>
</evidence>
<dbReference type="PANTHER" id="PTHR34072">
    <property type="entry name" value="ENZYMATIC POLYPROTEIN-RELATED"/>
    <property type="match status" value="1"/>
</dbReference>
<protein>
    <submittedName>
        <fullName evidence="8">Gag polymerase env</fullName>
    </submittedName>
</protein>
<dbReference type="SUPFAM" id="SSF56672">
    <property type="entry name" value="DNA/RNA polymerases"/>
    <property type="match status" value="1"/>
</dbReference>
<evidence type="ECO:0000256" key="3">
    <source>
        <dbReference type="ARBA" id="ARBA00022722"/>
    </source>
</evidence>
<dbReference type="PANTHER" id="PTHR34072:SF52">
    <property type="entry name" value="RIBONUCLEASE H"/>
    <property type="match status" value="1"/>
</dbReference>
<dbReference type="AlphaFoldDB" id="V2WMV4"/>
<dbReference type="Proteomes" id="UP000017559">
    <property type="component" value="Unassembled WGS sequence"/>
</dbReference>
<sequence>MIETDTSNYAIATILSITLSNRELHPVAFLSQTLTGAELNYNTHNKELLAIFEAFKSWCHYLEGAANLINVVTDHKNLEYFSTTKILTR</sequence>
<dbReference type="EMBL" id="AWSO01002384">
    <property type="protein sequence ID" value="ESK81555.1"/>
    <property type="molecule type" value="Genomic_DNA"/>
</dbReference>
<name>V2WMV4_MONRO</name>
<dbReference type="InterPro" id="IPR041373">
    <property type="entry name" value="RT_RNaseH"/>
</dbReference>
<dbReference type="GO" id="GO:0004519">
    <property type="term" value="F:endonuclease activity"/>
    <property type="evidence" value="ECO:0007669"/>
    <property type="project" value="UniProtKB-KW"/>
</dbReference>
<reference evidence="8 9" key="1">
    <citation type="journal article" date="2014" name="BMC Genomics">
        <title>Genome and secretome analysis of the hemibiotrophic fungal pathogen, Moniliophthora roreri, which causes frosty pod rot disease of cacao: mechanisms of the biotrophic and necrotrophic phases.</title>
        <authorList>
            <person name="Meinhardt L.W."/>
            <person name="Costa G.G.L."/>
            <person name="Thomazella D.P.T."/>
            <person name="Teixeira P.J.P.L."/>
            <person name="Carazzolle M.F."/>
            <person name="Schuster S.C."/>
            <person name="Carlson J.E."/>
            <person name="Guiltinan M.J."/>
            <person name="Mieczkowski P."/>
            <person name="Farmer A."/>
            <person name="Ramaraj T."/>
            <person name="Crozier J."/>
            <person name="Davis R.E."/>
            <person name="Shao J."/>
            <person name="Melnick R.L."/>
            <person name="Pereira G.A.G."/>
            <person name="Bailey B.A."/>
        </authorList>
    </citation>
    <scope>NUCLEOTIDE SEQUENCE [LARGE SCALE GENOMIC DNA]</scope>
    <source>
        <strain evidence="8 9">MCA 2997</strain>
    </source>
</reference>
<proteinExistence type="predicted"/>
<keyword evidence="9" id="KW-1185">Reference proteome</keyword>
<evidence type="ECO:0000256" key="5">
    <source>
        <dbReference type="ARBA" id="ARBA00022801"/>
    </source>
</evidence>
<gene>
    <name evidence="8" type="ORF">Moror_5098</name>
</gene>
<dbReference type="CDD" id="cd09274">
    <property type="entry name" value="RNase_HI_RT_Ty3"/>
    <property type="match status" value="1"/>
</dbReference>
<dbReference type="Pfam" id="PF17917">
    <property type="entry name" value="RT_RNaseH"/>
    <property type="match status" value="1"/>
</dbReference>
<keyword evidence="5" id="KW-0378">Hydrolase</keyword>
<keyword evidence="3" id="KW-0540">Nuclease</keyword>
<accession>V2WMV4</accession>
<organism evidence="8 9">
    <name type="scientific">Moniliophthora roreri (strain MCA 2997)</name>
    <name type="common">Cocoa frosty pod rot fungus</name>
    <name type="synonym">Crinipellis roreri</name>
    <dbReference type="NCBI Taxonomy" id="1381753"/>
    <lineage>
        <taxon>Eukaryota</taxon>
        <taxon>Fungi</taxon>
        <taxon>Dikarya</taxon>
        <taxon>Basidiomycota</taxon>
        <taxon>Agaricomycotina</taxon>
        <taxon>Agaricomycetes</taxon>
        <taxon>Agaricomycetidae</taxon>
        <taxon>Agaricales</taxon>
        <taxon>Marasmiineae</taxon>
        <taxon>Marasmiaceae</taxon>
        <taxon>Moniliophthora</taxon>
    </lineage>
</organism>
<evidence type="ECO:0000313" key="8">
    <source>
        <dbReference type="EMBL" id="ESK81555.1"/>
    </source>
</evidence>
<dbReference type="InterPro" id="IPR043502">
    <property type="entry name" value="DNA/RNA_pol_sf"/>
</dbReference>
<evidence type="ECO:0000256" key="1">
    <source>
        <dbReference type="ARBA" id="ARBA00022679"/>
    </source>
</evidence>
<comment type="caution">
    <text evidence="8">The sequence shown here is derived from an EMBL/GenBank/DDBJ whole genome shotgun (WGS) entry which is preliminary data.</text>
</comment>
<keyword evidence="2" id="KW-0548">Nucleotidyltransferase</keyword>
<evidence type="ECO:0000256" key="4">
    <source>
        <dbReference type="ARBA" id="ARBA00022759"/>
    </source>
</evidence>
<dbReference type="GO" id="GO:0016787">
    <property type="term" value="F:hydrolase activity"/>
    <property type="evidence" value="ECO:0007669"/>
    <property type="project" value="UniProtKB-KW"/>
</dbReference>
<dbReference type="OrthoDB" id="3030356at2759"/>
<evidence type="ECO:0000313" key="9">
    <source>
        <dbReference type="Proteomes" id="UP000017559"/>
    </source>
</evidence>
<keyword evidence="1" id="KW-0808">Transferase</keyword>
<dbReference type="HOGENOM" id="CLU_2469624_0_0_1"/>
<feature type="domain" description="Reverse transcriptase RNase H-like" evidence="7">
    <location>
        <begin position="2"/>
        <end position="85"/>
    </location>
</feature>
<evidence type="ECO:0000259" key="7">
    <source>
        <dbReference type="Pfam" id="PF17917"/>
    </source>
</evidence>
<dbReference type="KEGG" id="mrr:Moror_5098"/>
<dbReference type="GO" id="GO:0003964">
    <property type="term" value="F:RNA-directed DNA polymerase activity"/>
    <property type="evidence" value="ECO:0007669"/>
    <property type="project" value="UniProtKB-KW"/>
</dbReference>